<dbReference type="EMBL" id="ML995474">
    <property type="protein sequence ID" value="KAF2147066.1"/>
    <property type="molecule type" value="Genomic_DNA"/>
</dbReference>
<evidence type="ECO:0008006" key="4">
    <source>
        <dbReference type="Google" id="ProtNLM"/>
    </source>
</evidence>
<evidence type="ECO:0000256" key="1">
    <source>
        <dbReference type="SAM" id="MobiDB-lite"/>
    </source>
</evidence>
<feature type="region of interest" description="Disordered" evidence="1">
    <location>
        <begin position="1"/>
        <end position="27"/>
    </location>
</feature>
<dbReference type="GeneID" id="54297018"/>
<evidence type="ECO:0000313" key="3">
    <source>
        <dbReference type="Proteomes" id="UP000799438"/>
    </source>
</evidence>
<protein>
    <recommendedName>
        <fullName evidence="4">Pathogenesis associated protein Cap20</fullName>
    </recommendedName>
</protein>
<evidence type="ECO:0000313" key="2">
    <source>
        <dbReference type="EMBL" id="KAF2147066.1"/>
    </source>
</evidence>
<feature type="region of interest" description="Disordered" evidence="1">
    <location>
        <begin position="184"/>
        <end position="203"/>
    </location>
</feature>
<keyword evidence="3" id="KW-1185">Reference proteome</keyword>
<organism evidence="2 3">
    <name type="scientific">Aplosporella prunicola CBS 121167</name>
    <dbReference type="NCBI Taxonomy" id="1176127"/>
    <lineage>
        <taxon>Eukaryota</taxon>
        <taxon>Fungi</taxon>
        <taxon>Dikarya</taxon>
        <taxon>Ascomycota</taxon>
        <taxon>Pezizomycotina</taxon>
        <taxon>Dothideomycetes</taxon>
        <taxon>Dothideomycetes incertae sedis</taxon>
        <taxon>Botryosphaeriales</taxon>
        <taxon>Aplosporellaceae</taxon>
        <taxon>Aplosporella</taxon>
    </lineage>
</organism>
<dbReference type="OrthoDB" id="376826at2759"/>
<reference evidence="2" key="1">
    <citation type="journal article" date="2020" name="Stud. Mycol.">
        <title>101 Dothideomycetes genomes: a test case for predicting lifestyles and emergence of pathogens.</title>
        <authorList>
            <person name="Haridas S."/>
            <person name="Albert R."/>
            <person name="Binder M."/>
            <person name="Bloem J."/>
            <person name="Labutti K."/>
            <person name="Salamov A."/>
            <person name="Andreopoulos B."/>
            <person name="Baker S."/>
            <person name="Barry K."/>
            <person name="Bills G."/>
            <person name="Bluhm B."/>
            <person name="Cannon C."/>
            <person name="Castanera R."/>
            <person name="Culley D."/>
            <person name="Daum C."/>
            <person name="Ezra D."/>
            <person name="Gonzalez J."/>
            <person name="Henrissat B."/>
            <person name="Kuo A."/>
            <person name="Liang C."/>
            <person name="Lipzen A."/>
            <person name="Lutzoni F."/>
            <person name="Magnuson J."/>
            <person name="Mondo S."/>
            <person name="Nolan M."/>
            <person name="Ohm R."/>
            <person name="Pangilinan J."/>
            <person name="Park H.-J."/>
            <person name="Ramirez L."/>
            <person name="Alfaro M."/>
            <person name="Sun H."/>
            <person name="Tritt A."/>
            <person name="Yoshinaga Y."/>
            <person name="Zwiers L.-H."/>
            <person name="Turgeon B."/>
            <person name="Goodwin S."/>
            <person name="Spatafora J."/>
            <person name="Crous P."/>
            <person name="Grigoriev I."/>
        </authorList>
    </citation>
    <scope>NUCLEOTIDE SEQUENCE</scope>
    <source>
        <strain evidence="2">CBS 121167</strain>
    </source>
</reference>
<dbReference type="Proteomes" id="UP000799438">
    <property type="component" value="Unassembled WGS sequence"/>
</dbReference>
<dbReference type="AlphaFoldDB" id="A0A6A6BSK5"/>
<sequence length="203" mass="22625">MPHAEETTTNTNNATMGEPLTNGDKPASHFLNHLESYPVVHDIISTYKSNPYGQKSLNISHAAYDRFGKPIVPYLEKPYGFVAPYVARADSLADNGLTQVESRFPIVKQDTKAIKDNVLDVALFPLRFAGQGRDYVFRTYDDEYQKTGGNGLITTAKAIVSTELKITADFFQLVADYLGPKKEEAKQKAEEAKNKAQEKANYQ</sequence>
<dbReference type="Pfam" id="PF17316">
    <property type="entry name" value="Perilipin_2"/>
    <property type="match status" value="1"/>
</dbReference>
<dbReference type="RefSeq" id="XP_033402774.1">
    <property type="nucleotide sequence ID" value="XM_033539522.1"/>
</dbReference>
<accession>A0A6A6BSK5</accession>
<gene>
    <name evidence="2" type="ORF">K452DRAFT_282047</name>
</gene>
<name>A0A6A6BSK5_9PEZI</name>
<proteinExistence type="predicted"/>